<dbReference type="GO" id="GO:0008528">
    <property type="term" value="F:G protein-coupled peptide receptor activity"/>
    <property type="evidence" value="ECO:0007669"/>
    <property type="project" value="InterPro"/>
</dbReference>
<feature type="transmembrane region" description="Helical" evidence="5">
    <location>
        <begin position="345"/>
        <end position="369"/>
    </location>
</feature>
<evidence type="ECO:0000313" key="8">
    <source>
        <dbReference type="Proteomes" id="UP000699462"/>
    </source>
</evidence>
<feature type="transmembrane region" description="Helical" evidence="5">
    <location>
        <begin position="212"/>
        <end position="238"/>
    </location>
</feature>
<proteinExistence type="predicted"/>
<dbReference type="CDD" id="cd14978">
    <property type="entry name" value="7tmA_FMRFamide_R-like"/>
    <property type="match status" value="1"/>
</dbReference>
<sequence length="424" mass="49209">MNNSSQSILTSPSNVTAVYNVHIAEVWSSLVVQTAVCVIGTVLNTLNVIVFQHRKFDATPYLYMTALAVTDTGSLIVHMPYGLARCDRRIPFCATESFKYLRLQLSYYMTYVSFELGNMFEAMSAWVTLLICIERLVTMRWPHVGKVNFSHRQGKRQLTLTITLAILFHIPLFFVLEIKQKEIVTNLNETRRYHVTVLTPFGNSRYYYAYTWIRFLLVQCIPLILLCIVNVLLLVVIWSSYSNQKTYELNRNREGAERSKALLSAMKEHRIEIERKSAMEIQVDEDSKMDCIEKLESSERCQSDVHKASRKWRSNNKKRTKSLRPTRKSMTRLDRVQQANHKLTVLLVIVSFSFLFGQIPQAIAYTHIIKLFIPADCTECYVYASLYQHLSHLLCLITSTTNFFLYVSLNKHFRVHLNELCCHA</sequence>
<dbReference type="Gene3D" id="1.20.1070.10">
    <property type="entry name" value="Rhodopsin 7-helix transmembrane proteins"/>
    <property type="match status" value="1"/>
</dbReference>
<dbReference type="PROSITE" id="PS50262">
    <property type="entry name" value="G_PROTEIN_RECEP_F1_2"/>
    <property type="match status" value="1"/>
</dbReference>
<reference evidence="7 8" key="1">
    <citation type="submission" date="2019-07" db="EMBL/GenBank/DDBJ databases">
        <title>Annotation for the trematode Paragonimus westermani.</title>
        <authorList>
            <person name="Choi Y.-J."/>
        </authorList>
    </citation>
    <scope>NUCLEOTIDE SEQUENCE [LARGE SCALE GENOMIC DNA]</scope>
    <source>
        <strain evidence="7">180907_Pwestermani</strain>
    </source>
</reference>
<keyword evidence="4 5" id="KW-0472">Membrane</keyword>
<dbReference type="AlphaFoldDB" id="A0A8T0DX75"/>
<evidence type="ECO:0000256" key="1">
    <source>
        <dbReference type="ARBA" id="ARBA00004370"/>
    </source>
</evidence>
<feature type="transmembrane region" description="Helical" evidence="5">
    <location>
        <begin position="26"/>
        <end position="49"/>
    </location>
</feature>
<feature type="transmembrane region" description="Helical" evidence="5">
    <location>
        <begin position="389"/>
        <end position="409"/>
    </location>
</feature>
<dbReference type="Proteomes" id="UP000699462">
    <property type="component" value="Unassembled WGS sequence"/>
</dbReference>
<comment type="caution">
    <text evidence="7">The sequence shown here is derived from an EMBL/GenBank/DDBJ whole genome shotgun (WGS) entry which is preliminary data.</text>
</comment>
<accession>A0A8T0DX75</accession>
<evidence type="ECO:0000256" key="2">
    <source>
        <dbReference type="ARBA" id="ARBA00022692"/>
    </source>
</evidence>
<evidence type="ECO:0000259" key="6">
    <source>
        <dbReference type="PROSITE" id="PS50262"/>
    </source>
</evidence>
<dbReference type="InterPro" id="IPR019427">
    <property type="entry name" value="7TM_GPCR_serpentine_rcpt_Srw"/>
</dbReference>
<evidence type="ECO:0000256" key="4">
    <source>
        <dbReference type="ARBA" id="ARBA00023136"/>
    </source>
</evidence>
<dbReference type="SUPFAM" id="SSF81321">
    <property type="entry name" value="Family A G protein-coupled receptor-like"/>
    <property type="match status" value="1"/>
</dbReference>
<name>A0A8T0DX75_9TREM</name>
<keyword evidence="2 5" id="KW-0812">Transmembrane</keyword>
<evidence type="ECO:0000256" key="3">
    <source>
        <dbReference type="ARBA" id="ARBA00022989"/>
    </source>
</evidence>
<protein>
    <recommendedName>
        <fullName evidence="6">G-protein coupled receptors family 1 profile domain-containing protein</fullName>
    </recommendedName>
</protein>
<dbReference type="PANTHER" id="PTHR46641">
    <property type="entry name" value="FMRFAMIDE RECEPTOR-RELATED"/>
    <property type="match status" value="1"/>
</dbReference>
<organism evidence="7 8">
    <name type="scientific">Paragonimus westermani</name>
    <dbReference type="NCBI Taxonomy" id="34504"/>
    <lineage>
        <taxon>Eukaryota</taxon>
        <taxon>Metazoa</taxon>
        <taxon>Spiralia</taxon>
        <taxon>Lophotrochozoa</taxon>
        <taxon>Platyhelminthes</taxon>
        <taxon>Trematoda</taxon>
        <taxon>Digenea</taxon>
        <taxon>Plagiorchiida</taxon>
        <taxon>Troglotremata</taxon>
        <taxon>Troglotrematidae</taxon>
        <taxon>Paragonimus</taxon>
    </lineage>
</organism>
<feature type="transmembrane region" description="Helical" evidence="5">
    <location>
        <begin position="158"/>
        <end position="176"/>
    </location>
</feature>
<comment type="subcellular location">
    <subcellularLocation>
        <location evidence="1">Membrane</location>
    </subcellularLocation>
</comment>
<gene>
    <name evidence="7" type="ORF">P879_00449</name>
</gene>
<dbReference type="EMBL" id="JTDF01000086">
    <property type="protein sequence ID" value="KAF8572303.1"/>
    <property type="molecule type" value="Genomic_DNA"/>
</dbReference>
<keyword evidence="3 5" id="KW-1133">Transmembrane helix</keyword>
<dbReference type="OrthoDB" id="10011262at2759"/>
<dbReference type="PANTHER" id="PTHR46641:SF2">
    <property type="entry name" value="FMRFAMIDE RECEPTOR"/>
    <property type="match status" value="1"/>
</dbReference>
<evidence type="ECO:0000313" key="7">
    <source>
        <dbReference type="EMBL" id="KAF8572303.1"/>
    </source>
</evidence>
<feature type="domain" description="G-protein coupled receptors family 1 profile" evidence="6">
    <location>
        <begin position="43"/>
        <end position="406"/>
    </location>
</feature>
<keyword evidence="8" id="KW-1185">Reference proteome</keyword>
<dbReference type="GO" id="GO:0016020">
    <property type="term" value="C:membrane"/>
    <property type="evidence" value="ECO:0007669"/>
    <property type="project" value="UniProtKB-SubCell"/>
</dbReference>
<dbReference type="InterPro" id="IPR017452">
    <property type="entry name" value="GPCR_Rhodpsn_7TM"/>
</dbReference>
<dbReference type="InterPro" id="IPR052954">
    <property type="entry name" value="GPCR-Ligand_Int"/>
</dbReference>
<evidence type="ECO:0000256" key="5">
    <source>
        <dbReference type="SAM" id="Phobius"/>
    </source>
</evidence>
<dbReference type="Pfam" id="PF10324">
    <property type="entry name" value="7TM_GPCR_Srw"/>
    <property type="match status" value="1"/>
</dbReference>